<reference evidence="2 3" key="1">
    <citation type="journal article" date="2008" name="Nature">
        <title>The genome of the model beetle and pest Tribolium castaneum.</title>
        <authorList>
            <consortium name="Tribolium Genome Sequencing Consortium"/>
            <person name="Richards S."/>
            <person name="Gibbs R.A."/>
            <person name="Weinstock G.M."/>
            <person name="Brown S.J."/>
            <person name="Denell R."/>
            <person name="Beeman R.W."/>
            <person name="Gibbs R."/>
            <person name="Beeman R.W."/>
            <person name="Brown S.J."/>
            <person name="Bucher G."/>
            <person name="Friedrich M."/>
            <person name="Grimmelikhuijzen C.J."/>
            <person name="Klingler M."/>
            <person name="Lorenzen M."/>
            <person name="Richards S."/>
            <person name="Roth S."/>
            <person name="Schroder R."/>
            <person name="Tautz D."/>
            <person name="Zdobnov E.M."/>
            <person name="Muzny D."/>
            <person name="Gibbs R.A."/>
            <person name="Weinstock G.M."/>
            <person name="Attaway T."/>
            <person name="Bell S."/>
            <person name="Buhay C.J."/>
            <person name="Chandrabose M.N."/>
            <person name="Chavez D."/>
            <person name="Clerk-Blankenburg K.P."/>
            <person name="Cree A."/>
            <person name="Dao M."/>
            <person name="Davis C."/>
            <person name="Chacko J."/>
            <person name="Dinh H."/>
            <person name="Dugan-Rocha S."/>
            <person name="Fowler G."/>
            <person name="Garner T.T."/>
            <person name="Garnes J."/>
            <person name="Gnirke A."/>
            <person name="Hawes A."/>
            <person name="Hernandez J."/>
            <person name="Hines S."/>
            <person name="Holder M."/>
            <person name="Hume J."/>
            <person name="Jhangiani S.N."/>
            <person name="Joshi V."/>
            <person name="Khan Z.M."/>
            <person name="Jackson L."/>
            <person name="Kovar C."/>
            <person name="Kowis A."/>
            <person name="Lee S."/>
            <person name="Lewis L.R."/>
            <person name="Margolis J."/>
            <person name="Morgan M."/>
            <person name="Nazareth L.V."/>
            <person name="Nguyen N."/>
            <person name="Okwuonu G."/>
            <person name="Parker D."/>
            <person name="Richards S."/>
            <person name="Ruiz S.J."/>
            <person name="Santibanez J."/>
            <person name="Savard J."/>
            <person name="Scherer S.E."/>
            <person name="Schneider B."/>
            <person name="Sodergren E."/>
            <person name="Tautz D."/>
            <person name="Vattahil S."/>
            <person name="Villasana D."/>
            <person name="White C.S."/>
            <person name="Wright R."/>
            <person name="Park Y."/>
            <person name="Beeman R.W."/>
            <person name="Lord J."/>
            <person name="Oppert B."/>
            <person name="Lorenzen M."/>
            <person name="Brown S."/>
            <person name="Wang L."/>
            <person name="Savard J."/>
            <person name="Tautz D."/>
            <person name="Richards S."/>
            <person name="Weinstock G."/>
            <person name="Gibbs R.A."/>
            <person name="Liu Y."/>
            <person name="Worley K."/>
            <person name="Weinstock G."/>
            <person name="Elsik C.G."/>
            <person name="Reese J.T."/>
            <person name="Elhaik E."/>
            <person name="Landan G."/>
            <person name="Graur D."/>
            <person name="Arensburger P."/>
            <person name="Atkinson P."/>
            <person name="Beeman R.W."/>
            <person name="Beidler J."/>
            <person name="Brown S.J."/>
            <person name="Demuth J.P."/>
            <person name="Drury D.W."/>
            <person name="Du Y.Z."/>
            <person name="Fujiwara H."/>
            <person name="Lorenzen M."/>
            <person name="Maselli V."/>
            <person name="Osanai M."/>
            <person name="Park Y."/>
            <person name="Robertson H.M."/>
            <person name="Tu Z."/>
            <person name="Wang J.J."/>
            <person name="Wang S."/>
            <person name="Richards S."/>
            <person name="Song H."/>
            <person name="Zhang L."/>
            <person name="Sodergren E."/>
            <person name="Werner D."/>
            <person name="Stanke M."/>
            <person name="Morgenstern B."/>
            <person name="Solovyev V."/>
            <person name="Kosarev P."/>
            <person name="Brown G."/>
            <person name="Chen H.C."/>
            <person name="Ermolaeva O."/>
            <person name="Hlavina W."/>
            <person name="Kapustin Y."/>
            <person name="Kiryutin B."/>
            <person name="Kitts P."/>
            <person name="Maglott D."/>
            <person name="Pruitt K."/>
            <person name="Sapojnikov V."/>
            <person name="Souvorov A."/>
            <person name="Mackey A.J."/>
            <person name="Waterhouse R.M."/>
            <person name="Wyder S."/>
            <person name="Zdobnov E.M."/>
            <person name="Zdobnov E.M."/>
            <person name="Wyder S."/>
            <person name="Kriventseva E.V."/>
            <person name="Kadowaki T."/>
            <person name="Bork P."/>
            <person name="Aranda M."/>
            <person name="Bao R."/>
            <person name="Beermann A."/>
            <person name="Berns N."/>
            <person name="Bolognesi R."/>
            <person name="Bonneton F."/>
            <person name="Bopp D."/>
            <person name="Brown S.J."/>
            <person name="Bucher G."/>
            <person name="Butts T."/>
            <person name="Chaumot A."/>
            <person name="Denell R.E."/>
            <person name="Ferrier D.E."/>
            <person name="Friedrich M."/>
            <person name="Gordon C.M."/>
            <person name="Jindra M."/>
            <person name="Klingler M."/>
            <person name="Lan Q."/>
            <person name="Lattorff H.M."/>
            <person name="Laudet V."/>
            <person name="von Levetsow C."/>
            <person name="Liu Z."/>
            <person name="Lutz R."/>
            <person name="Lynch J.A."/>
            <person name="da Fonseca R.N."/>
            <person name="Posnien N."/>
            <person name="Reuter R."/>
            <person name="Roth S."/>
            <person name="Savard J."/>
            <person name="Schinko J.B."/>
            <person name="Schmitt C."/>
            <person name="Schoppmeier M."/>
            <person name="Schroder R."/>
            <person name="Shippy T.D."/>
            <person name="Simonnet F."/>
            <person name="Marques-Souza H."/>
            <person name="Tautz D."/>
            <person name="Tomoyasu Y."/>
            <person name="Trauner J."/>
            <person name="Van der Zee M."/>
            <person name="Vervoort M."/>
            <person name="Wittkopp N."/>
            <person name="Wimmer E.A."/>
            <person name="Yang X."/>
            <person name="Jones A.K."/>
            <person name="Sattelle D.B."/>
            <person name="Ebert P.R."/>
            <person name="Nelson D."/>
            <person name="Scott J.G."/>
            <person name="Beeman R.W."/>
            <person name="Muthukrishnan S."/>
            <person name="Kramer K.J."/>
            <person name="Arakane Y."/>
            <person name="Beeman R.W."/>
            <person name="Zhu Q."/>
            <person name="Hogenkamp D."/>
            <person name="Dixit R."/>
            <person name="Oppert B."/>
            <person name="Jiang H."/>
            <person name="Zou Z."/>
            <person name="Marshall J."/>
            <person name="Elpidina E."/>
            <person name="Vinokurov K."/>
            <person name="Oppert C."/>
            <person name="Zou Z."/>
            <person name="Evans J."/>
            <person name="Lu Z."/>
            <person name="Zhao P."/>
            <person name="Sumathipala N."/>
            <person name="Altincicek B."/>
            <person name="Vilcinskas A."/>
            <person name="Williams M."/>
            <person name="Hultmark D."/>
            <person name="Hetru C."/>
            <person name="Jiang H."/>
            <person name="Grimmelikhuijzen C.J."/>
            <person name="Hauser F."/>
            <person name="Cazzamali G."/>
            <person name="Williamson M."/>
            <person name="Park Y."/>
            <person name="Li B."/>
            <person name="Tanaka Y."/>
            <person name="Predel R."/>
            <person name="Neupert S."/>
            <person name="Schachtner J."/>
            <person name="Verleyen P."/>
            <person name="Raible F."/>
            <person name="Bork P."/>
            <person name="Friedrich M."/>
            <person name="Walden K.K."/>
            <person name="Robertson H.M."/>
            <person name="Angeli S."/>
            <person name="Foret S."/>
            <person name="Bucher G."/>
            <person name="Schuetz S."/>
            <person name="Maleszka R."/>
            <person name="Wimmer E.A."/>
            <person name="Beeman R.W."/>
            <person name="Lorenzen M."/>
            <person name="Tomoyasu Y."/>
            <person name="Miller S.C."/>
            <person name="Grossmann D."/>
            <person name="Bucher G."/>
        </authorList>
    </citation>
    <scope>NUCLEOTIDE SEQUENCE [LARGE SCALE GENOMIC DNA]</scope>
    <source>
        <strain evidence="2 3">Georgia GA2</strain>
    </source>
</reference>
<organism evidence="2 3">
    <name type="scientific">Tribolium castaneum</name>
    <name type="common">Red flour beetle</name>
    <dbReference type="NCBI Taxonomy" id="7070"/>
    <lineage>
        <taxon>Eukaryota</taxon>
        <taxon>Metazoa</taxon>
        <taxon>Ecdysozoa</taxon>
        <taxon>Arthropoda</taxon>
        <taxon>Hexapoda</taxon>
        <taxon>Insecta</taxon>
        <taxon>Pterygota</taxon>
        <taxon>Neoptera</taxon>
        <taxon>Endopterygota</taxon>
        <taxon>Coleoptera</taxon>
        <taxon>Polyphaga</taxon>
        <taxon>Cucujiformia</taxon>
        <taxon>Tenebrionidae</taxon>
        <taxon>Tenebrionidae incertae sedis</taxon>
        <taxon>Tribolium</taxon>
    </lineage>
</organism>
<reference evidence="2 3" key="2">
    <citation type="journal article" date="2010" name="Nucleic Acids Res.">
        <title>BeetleBase in 2010: revisions to provide comprehensive genomic information for Tribolium castaneum.</title>
        <authorList>
            <person name="Kim H.S."/>
            <person name="Murphy T."/>
            <person name="Xia J."/>
            <person name="Caragea D."/>
            <person name="Park Y."/>
            <person name="Beeman R.W."/>
            <person name="Lorenzen M.D."/>
            <person name="Butcher S."/>
            <person name="Manak J.R."/>
            <person name="Brown S.J."/>
        </authorList>
    </citation>
    <scope>GENOME REANNOTATION</scope>
    <source>
        <strain evidence="2 3">Georgia GA2</strain>
    </source>
</reference>
<keyword evidence="3" id="KW-1185">Reference proteome</keyword>
<keyword evidence="1" id="KW-0472">Membrane</keyword>
<keyword evidence="1" id="KW-0812">Transmembrane</keyword>
<proteinExistence type="predicted"/>
<feature type="transmembrane region" description="Helical" evidence="1">
    <location>
        <begin position="6"/>
        <end position="25"/>
    </location>
</feature>
<dbReference type="InParanoid" id="D6WLX4"/>
<dbReference type="EMBL" id="KQ971343">
    <property type="protein sequence ID" value="EFA03389.1"/>
    <property type="molecule type" value="Genomic_DNA"/>
</dbReference>
<dbReference type="HOGENOM" id="CLU_2240023_0_0_1"/>
<accession>D6WLX4</accession>
<evidence type="ECO:0000313" key="3">
    <source>
        <dbReference type="Proteomes" id="UP000007266"/>
    </source>
</evidence>
<name>D6WLX4_TRICA</name>
<gene>
    <name evidence="2" type="primary">GLEAN_13375</name>
    <name evidence="2" type="ORF">TcasGA2_TC013375</name>
</gene>
<sequence length="105" mass="11715">MCCKCPPFTTLAVYLLLSILIGFYLHKAEGSVFRQFEHKLGIVHFRVHAVGRTSFGVAMADVGSEKDNADEFFMTIKRMHGRDIAIKSGVYALFTTTTFISGYGQ</sequence>
<evidence type="ECO:0000256" key="1">
    <source>
        <dbReference type="SAM" id="Phobius"/>
    </source>
</evidence>
<dbReference type="AlphaFoldDB" id="D6WLX4"/>
<keyword evidence="1" id="KW-1133">Transmembrane helix</keyword>
<protein>
    <submittedName>
        <fullName evidence="2">Uncharacterized protein</fullName>
    </submittedName>
</protein>
<evidence type="ECO:0000313" key="2">
    <source>
        <dbReference type="EMBL" id="EFA03389.1"/>
    </source>
</evidence>
<dbReference type="Proteomes" id="UP000007266">
    <property type="component" value="Linkage group 5"/>
</dbReference>